<dbReference type="PROSITE" id="PS52014">
    <property type="entry name" value="SAMD1_WH"/>
    <property type="match status" value="1"/>
</dbReference>
<dbReference type="InterPro" id="IPR011011">
    <property type="entry name" value="Znf_FYVE_PHD"/>
</dbReference>
<keyword evidence="2" id="KW-0597">Phosphoprotein</keyword>
<evidence type="ECO:0000313" key="9">
    <source>
        <dbReference type="EMBL" id="KAJ8939177.1"/>
    </source>
</evidence>
<feature type="region of interest" description="Disordered" evidence="6">
    <location>
        <begin position="532"/>
        <end position="622"/>
    </location>
</feature>
<dbReference type="InterPro" id="IPR000313">
    <property type="entry name" value="PWWP_dom"/>
</dbReference>
<dbReference type="InterPro" id="IPR047269">
    <property type="entry name" value="ZMY11"/>
</dbReference>
<evidence type="ECO:0000256" key="3">
    <source>
        <dbReference type="ARBA" id="ARBA00022853"/>
    </source>
</evidence>
<comment type="subcellular location">
    <subcellularLocation>
        <location evidence="1">Nucleus</location>
    </subcellularLocation>
</comment>
<feature type="compositionally biased region" description="Acidic residues" evidence="6">
    <location>
        <begin position="169"/>
        <end position="180"/>
    </location>
</feature>
<keyword evidence="10" id="KW-1185">Reference proteome</keyword>
<dbReference type="CDD" id="cd20159">
    <property type="entry name" value="PWWP_BS69"/>
    <property type="match status" value="1"/>
</dbReference>
<dbReference type="InterPro" id="IPR013083">
    <property type="entry name" value="Znf_RING/FYVE/PHD"/>
</dbReference>
<dbReference type="GO" id="GO:0034243">
    <property type="term" value="P:regulation of transcription elongation by RNA polymerase II"/>
    <property type="evidence" value="ECO:0007669"/>
    <property type="project" value="InterPro"/>
</dbReference>
<evidence type="ECO:0000259" key="7">
    <source>
        <dbReference type="PROSITE" id="PS50812"/>
    </source>
</evidence>
<sequence>MSVRRYSDPINVKRIWDAIRSANQARQVADIVRITKFLQNADDCTPAQAELYIKQTLKDKLIVPSKRNSDGTHQSYKIIQQDLPELDGKDWYCFECHLAGDMTPCTKCFRVFHPDCITGAKRKFEYQKKTNNYPKPPSATPDEVKEKSKDDSSKSTPGNDTNSVTVISDDSDDVVIDADADLSKNENVSGNDNEPSVSLEPDSGGDISTSSTSENNPTNWVDQSTLTYDETLCSVCNINRIDYNCGLDKAEINYMLKFVLHRIRAWLPNTITHTMAQEDRPEWLTDSELTWRANQLFFEHRDMSVIEVKLNTESYNAFSEFLGDVYTVQHNVAIFHGIESQEYGAAELMVRDAIHDISEMKNCVDCYRHSNEKVNSRWFCLPCRVPHVLVWAKQKGYPYWPAKVMKETATHYDVRFFGGKYERAVLVKSLVKPITMTKESLQIRSSAAFNKSYEELKFHQLLLSDPSEVEKLKASSKPRRRTLSKQKGSPLNTSANGSALPKTKKGRESSTIPSSADNTLELEEVDIVNQKIRKKKKKKIPEEEQNSSQTISGNVIDISDGEEEECTEYSFRENTSQESFGFEDTYEQVTSSTENFSKQISPRRESGMQPLDQPYSDSVEKMRRKLECLSNKKRYN</sequence>
<dbReference type="Gene3D" id="3.30.40.10">
    <property type="entry name" value="Zinc/RING finger domain, C3HC4 (zinc finger)"/>
    <property type="match status" value="1"/>
</dbReference>
<dbReference type="InterPro" id="IPR036427">
    <property type="entry name" value="Bromodomain-like_sf"/>
</dbReference>
<reference evidence="9" key="1">
    <citation type="journal article" date="2023" name="Insect Mol. Biol.">
        <title>Genome sequencing provides insights into the evolution of gene families encoding plant cell wall-degrading enzymes in longhorned beetles.</title>
        <authorList>
            <person name="Shin N.R."/>
            <person name="Okamura Y."/>
            <person name="Kirsch R."/>
            <person name="Pauchet Y."/>
        </authorList>
    </citation>
    <scope>NUCLEOTIDE SEQUENCE</scope>
    <source>
        <strain evidence="9">AMC_N1</strain>
    </source>
</reference>
<dbReference type="GO" id="GO:0005634">
    <property type="term" value="C:nucleus"/>
    <property type="evidence" value="ECO:0007669"/>
    <property type="project" value="UniProtKB-SubCell"/>
</dbReference>
<evidence type="ECO:0000256" key="4">
    <source>
        <dbReference type="ARBA" id="ARBA00023117"/>
    </source>
</evidence>
<dbReference type="SUPFAM" id="SSF57903">
    <property type="entry name" value="FYVE/PHD zinc finger"/>
    <property type="match status" value="1"/>
</dbReference>
<protein>
    <recommendedName>
        <fullName evidence="11">PWWP domain-containing protein</fullName>
    </recommendedName>
</protein>
<dbReference type="GO" id="GO:0003677">
    <property type="term" value="F:DNA binding"/>
    <property type="evidence" value="ECO:0007669"/>
    <property type="project" value="InterPro"/>
</dbReference>
<dbReference type="SMART" id="SM00293">
    <property type="entry name" value="PWWP"/>
    <property type="match status" value="1"/>
</dbReference>
<dbReference type="AlphaFoldDB" id="A0AAV8XKR5"/>
<feature type="region of interest" description="Disordered" evidence="6">
    <location>
        <begin position="469"/>
        <end position="517"/>
    </location>
</feature>
<evidence type="ECO:0008006" key="11">
    <source>
        <dbReference type="Google" id="ProtNLM"/>
    </source>
</evidence>
<dbReference type="GO" id="GO:0006325">
    <property type="term" value="P:chromatin organization"/>
    <property type="evidence" value="ECO:0007669"/>
    <property type="project" value="UniProtKB-KW"/>
</dbReference>
<proteinExistence type="predicted"/>
<evidence type="ECO:0000259" key="8">
    <source>
        <dbReference type="PROSITE" id="PS52014"/>
    </source>
</evidence>
<dbReference type="SUPFAM" id="SSF47370">
    <property type="entry name" value="Bromodomain"/>
    <property type="match status" value="1"/>
</dbReference>
<dbReference type="SUPFAM" id="SSF63748">
    <property type="entry name" value="Tudor/PWWP/MBT"/>
    <property type="match status" value="1"/>
</dbReference>
<dbReference type="PANTHER" id="PTHR46379">
    <property type="entry name" value="ZINC FINGER MYND DOMAIN-CONTAINING"/>
    <property type="match status" value="1"/>
</dbReference>
<evidence type="ECO:0000256" key="5">
    <source>
        <dbReference type="ARBA" id="ARBA00023242"/>
    </source>
</evidence>
<dbReference type="InterPro" id="IPR047268">
    <property type="entry name" value="PWWP_BS69"/>
</dbReference>
<feature type="compositionally biased region" description="Basic and acidic residues" evidence="6">
    <location>
        <begin position="142"/>
        <end position="153"/>
    </location>
</feature>
<dbReference type="EMBL" id="JAPWTK010000504">
    <property type="protein sequence ID" value="KAJ8939177.1"/>
    <property type="molecule type" value="Genomic_DNA"/>
</dbReference>
<feature type="compositionally biased region" description="Polar residues" evidence="6">
    <location>
        <begin position="185"/>
        <end position="196"/>
    </location>
</feature>
<feature type="domain" description="SAMD1-like winged helix (WH)" evidence="8">
    <location>
        <begin position="3"/>
        <end position="82"/>
    </location>
</feature>
<feature type="compositionally biased region" description="Basic residues" evidence="6">
    <location>
        <begin position="474"/>
        <end position="484"/>
    </location>
</feature>
<dbReference type="InterPro" id="IPR048589">
    <property type="entry name" value="SAMD1-like_WH"/>
</dbReference>
<evidence type="ECO:0000256" key="1">
    <source>
        <dbReference type="ARBA" id="ARBA00004123"/>
    </source>
</evidence>
<dbReference type="Proteomes" id="UP001162162">
    <property type="component" value="Unassembled WGS sequence"/>
</dbReference>
<feature type="region of interest" description="Disordered" evidence="6">
    <location>
        <begin position="128"/>
        <end position="219"/>
    </location>
</feature>
<feature type="compositionally biased region" description="Low complexity" evidence="6">
    <location>
        <begin position="202"/>
        <end position="219"/>
    </location>
</feature>
<accession>A0AAV8XKR5</accession>
<comment type="caution">
    <text evidence="9">The sequence shown here is derived from an EMBL/GenBank/DDBJ whole genome shotgun (WGS) entry which is preliminary data.</text>
</comment>
<evidence type="ECO:0000256" key="6">
    <source>
        <dbReference type="SAM" id="MobiDB-lite"/>
    </source>
</evidence>
<dbReference type="PANTHER" id="PTHR46379:SF1">
    <property type="entry name" value="ZINC FINGER MYND DOMAIN-CONTAINING PROTEIN 11"/>
    <property type="match status" value="1"/>
</dbReference>
<feature type="domain" description="PWWP" evidence="7">
    <location>
        <begin position="386"/>
        <end position="437"/>
    </location>
</feature>
<evidence type="ECO:0000313" key="10">
    <source>
        <dbReference type="Proteomes" id="UP001162162"/>
    </source>
</evidence>
<organism evidence="9 10">
    <name type="scientific">Aromia moschata</name>
    <dbReference type="NCBI Taxonomy" id="1265417"/>
    <lineage>
        <taxon>Eukaryota</taxon>
        <taxon>Metazoa</taxon>
        <taxon>Ecdysozoa</taxon>
        <taxon>Arthropoda</taxon>
        <taxon>Hexapoda</taxon>
        <taxon>Insecta</taxon>
        <taxon>Pterygota</taxon>
        <taxon>Neoptera</taxon>
        <taxon>Endopterygota</taxon>
        <taxon>Coleoptera</taxon>
        <taxon>Polyphaga</taxon>
        <taxon>Cucujiformia</taxon>
        <taxon>Chrysomeloidea</taxon>
        <taxon>Cerambycidae</taxon>
        <taxon>Cerambycinae</taxon>
        <taxon>Callichromatini</taxon>
        <taxon>Aromia</taxon>
    </lineage>
</organism>
<dbReference type="PROSITE" id="PS50812">
    <property type="entry name" value="PWWP"/>
    <property type="match status" value="1"/>
</dbReference>
<dbReference type="GO" id="GO:0009966">
    <property type="term" value="P:regulation of signal transduction"/>
    <property type="evidence" value="ECO:0007669"/>
    <property type="project" value="TreeGrafter"/>
</dbReference>
<dbReference type="Gene3D" id="2.30.30.140">
    <property type="match status" value="1"/>
</dbReference>
<gene>
    <name evidence="9" type="ORF">NQ318_017074</name>
</gene>
<dbReference type="Gene3D" id="1.20.920.10">
    <property type="entry name" value="Bromodomain-like"/>
    <property type="match status" value="1"/>
</dbReference>
<dbReference type="Pfam" id="PF00855">
    <property type="entry name" value="PWWP"/>
    <property type="match status" value="1"/>
</dbReference>
<evidence type="ECO:0000256" key="2">
    <source>
        <dbReference type="ARBA" id="ARBA00022553"/>
    </source>
</evidence>
<dbReference type="GO" id="GO:0003714">
    <property type="term" value="F:transcription corepressor activity"/>
    <property type="evidence" value="ECO:0007669"/>
    <property type="project" value="InterPro"/>
</dbReference>
<name>A0AAV8XKR5_9CUCU</name>
<keyword evidence="5" id="KW-0539">Nucleus</keyword>
<keyword evidence="4" id="KW-0103">Bromodomain</keyword>
<keyword evidence="3" id="KW-0156">Chromatin regulator</keyword>
<feature type="compositionally biased region" description="Polar residues" evidence="6">
    <location>
        <begin position="485"/>
        <end position="497"/>
    </location>
</feature>
<feature type="compositionally biased region" description="Polar residues" evidence="6">
    <location>
        <begin position="587"/>
        <end position="600"/>
    </location>
</feature>